<keyword evidence="2" id="KW-1185">Reference proteome</keyword>
<name>A0AAN9N6W1_PHACN</name>
<organism evidence="1 2">
    <name type="scientific">Phaseolus coccineus</name>
    <name type="common">Scarlet runner bean</name>
    <name type="synonym">Phaseolus multiflorus</name>
    <dbReference type="NCBI Taxonomy" id="3886"/>
    <lineage>
        <taxon>Eukaryota</taxon>
        <taxon>Viridiplantae</taxon>
        <taxon>Streptophyta</taxon>
        <taxon>Embryophyta</taxon>
        <taxon>Tracheophyta</taxon>
        <taxon>Spermatophyta</taxon>
        <taxon>Magnoliopsida</taxon>
        <taxon>eudicotyledons</taxon>
        <taxon>Gunneridae</taxon>
        <taxon>Pentapetalae</taxon>
        <taxon>rosids</taxon>
        <taxon>fabids</taxon>
        <taxon>Fabales</taxon>
        <taxon>Fabaceae</taxon>
        <taxon>Papilionoideae</taxon>
        <taxon>50 kb inversion clade</taxon>
        <taxon>NPAAA clade</taxon>
        <taxon>indigoferoid/millettioid clade</taxon>
        <taxon>Phaseoleae</taxon>
        <taxon>Phaseolus</taxon>
    </lineage>
</organism>
<dbReference type="AlphaFoldDB" id="A0AAN9N6W1"/>
<protein>
    <submittedName>
        <fullName evidence="1">Uncharacterized protein</fullName>
    </submittedName>
</protein>
<evidence type="ECO:0000313" key="1">
    <source>
        <dbReference type="EMBL" id="KAK7364388.1"/>
    </source>
</evidence>
<proteinExistence type="predicted"/>
<reference evidence="1 2" key="1">
    <citation type="submission" date="2024-01" db="EMBL/GenBank/DDBJ databases">
        <title>The genomes of 5 underutilized Papilionoideae crops provide insights into root nodulation and disease resistanc.</title>
        <authorList>
            <person name="Jiang F."/>
        </authorList>
    </citation>
    <scope>NUCLEOTIDE SEQUENCE [LARGE SCALE GENOMIC DNA]</scope>
    <source>
        <strain evidence="1">JINMINGXINNONG_FW02</strain>
        <tissue evidence="1">Leaves</tissue>
    </source>
</reference>
<gene>
    <name evidence="1" type="ORF">VNO80_13000</name>
</gene>
<evidence type="ECO:0000313" key="2">
    <source>
        <dbReference type="Proteomes" id="UP001374584"/>
    </source>
</evidence>
<comment type="caution">
    <text evidence="1">The sequence shown here is derived from an EMBL/GenBank/DDBJ whole genome shotgun (WGS) entry which is preliminary data.</text>
</comment>
<dbReference type="EMBL" id="JAYMYR010000005">
    <property type="protein sequence ID" value="KAK7364388.1"/>
    <property type="molecule type" value="Genomic_DNA"/>
</dbReference>
<accession>A0AAN9N6W1</accession>
<sequence length="124" mass="13488">MDLETSKLLFNISDFRFSLFVKVLFLGAKKAPKDFAKDDSQQCNDTDVAVLQWPCSDAGSAPLISTVGFSATIFLTSSNSSSPENPDVYDALNSKSVSALSETSPQWHRQSLYCGTVHSSSIEI</sequence>
<dbReference type="Proteomes" id="UP001374584">
    <property type="component" value="Unassembled WGS sequence"/>
</dbReference>